<dbReference type="Gene3D" id="3.40.50.720">
    <property type="entry name" value="NAD(P)-binding Rossmann-like Domain"/>
    <property type="match status" value="1"/>
</dbReference>
<dbReference type="GO" id="GO:0042292">
    <property type="term" value="F:URM1 activating enzyme activity"/>
    <property type="evidence" value="ECO:0007669"/>
    <property type="project" value="TreeGrafter"/>
</dbReference>
<dbReference type="eggNOG" id="KOG2017">
    <property type="taxonomic scope" value="Eukaryota"/>
</dbReference>
<feature type="domain" description="Rhodanese" evidence="1">
    <location>
        <begin position="272"/>
        <end position="369"/>
    </location>
</feature>
<keyword evidence="3" id="KW-1185">Reference proteome</keyword>
<dbReference type="Proteomes" id="UP000002729">
    <property type="component" value="Unassembled WGS sequence"/>
</dbReference>
<sequence>QAKLRSSSVLVVGAGALGCGCLPYLVRAGVGQITVCDGDTVELSNLHRQILFHELDIGRNKAEVAAERLRSSNSGVDIMAVPRHCGYDKQTIMRVKSHDIIADCSDNVGTRYFLNDACLLAGKILVVAAALGTEGSLTRWNYSSGPCYRCVSPAPSHHESHRQCADDGVLGPVPGALGALQALDILHCLSGLGNTGSVLRVFDGFSLRPFRLPPKRRNCALCGVAPSLVSLADSEKWAQTQGLDISSNNRTSNLCPTQLQLVNPFVSAAINSSAPCLIIDVRNSTQFSICKLPNAISLPLRGILQQPKVAKEKLQCAITKQDTVLFILCRRGIDSCFATHTLLKLGFENVRDVVGGLDAWRRKADPTFPLY</sequence>
<dbReference type="OrthoDB" id="10261062at2759"/>
<dbReference type="InterPro" id="IPR036873">
    <property type="entry name" value="Rhodanese-like_dom_sf"/>
</dbReference>
<dbReference type="AlphaFoldDB" id="F0YKZ9"/>
<dbReference type="GO" id="GO:0004792">
    <property type="term" value="F:thiosulfate-cyanide sulfurtransferase activity"/>
    <property type="evidence" value="ECO:0007669"/>
    <property type="project" value="TreeGrafter"/>
</dbReference>
<dbReference type="PROSITE" id="PS50206">
    <property type="entry name" value="RHODANESE_3"/>
    <property type="match status" value="1"/>
</dbReference>
<dbReference type="OMA" id="HESHRQC"/>
<dbReference type="InterPro" id="IPR000594">
    <property type="entry name" value="ThiF_NAD_FAD-bd"/>
</dbReference>
<evidence type="ECO:0000259" key="1">
    <source>
        <dbReference type="PROSITE" id="PS50206"/>
    </source>
</evidence>
<dbReference type="InterPro" id="IPR045886">
    <property type="entry name" value="ThiF/MoeB/HesA"/>
</dbReference>
<proteinExistence type="predicted"/>
<name>F0YKZ9_AURAN</name>
<evidence type="ECO:0000313" key="2">
    <source>
        <dbReference type="EMBL" id="EGB04216.1"/>
    </source>
</evidence>
<dbReference type="InParanoid" id="F0YKZ9"/>
<dbReference type="EMBL" id="GL833154">
    <property type="protein sequence ID" value="EGB04216.1"/>
    <property type="molecule type" value="Genomic_DNA"/>
</dbReference>
<dbReference type="RefSeq" id="XP_009041068.1">
    <property type="nucleotide sequence ID" value="XM_009042820.1"/>
</dbReference>
<organism evidence="3">
    <name type="scientific">Aureococcus anophagefferens</name>
    <name type="common">Harmful bloom alga</name>
    <dbReference type="NCBI Taxonomy" id="44056"/>
    <lineage>
        <taxon>Eukaryota</taxon>
        <taxon>Sar</taxon>
        <taxon>Stramenopiles</taxon>
        <taxon>Ochrophyta</taxon>
        <taxon>Pelagophyceae</taxon>
        <taxon>Pelagomonadales</taxon>
        <taxon>Pelagomonadaceae</taxon>
        <taxon>Aureococcus</taxon>
    </lineage>
</organism>
<dbReference type="GO" id="GO:0016779">
    <property type="term" value="F:nucleotidyltransferase activity"/>
    <property type="evidence" value="ECO:0007669"/>
    <property type="project" value="TreeGrafter"/>
</dbReference>
<dbReference type="SUPFAM" id="SSF69572">
    <property type="entry name" value="Activating enzymes of the ubiquitin-like proteins"/>
    <property type="match status" value="1"/>
</dbReference>
<evidence type="ECO:0000313" key="3">
    <source>
        <dbReference type="Proteomes" id="UP000002729"/>
    </source>
</evidence>
<dbReference type="GO" id="GO:0005737">
    <property type="term" value="C:cytoplasm"/>
    <property type="evidence" value="ECO:0007669"/>
    <property type="project" value="TreeGrafter"/>
</dbReference>
<gene>
    <name evidence="2" type="ORF">AURANDRAFT_32858</name>
</gene>
<dbReference type="PANTHER" id="PTHR10953">
    <property type="entry name" value="UBIQUITIN-ACTIVATING ENZYME E1"/>
    <property type="match status" value="1"/>
</dbReference>
<dbReference type="Gene3D" id="3.40.250.10">
    <property type="entry name" value="Rhodanese-like domain"/>
    <property type="match status" value="1"/>
</dbReference>
<protein>
    <recommendedName>
        <fullName evidence="1">Rhodanese domain-containing protein</fullName>
    </recommendedName>
</protein>
<dbReference type="GeneID" id="20221213"/>
<dbReference type="CDD" id="cd00757">
    <property type="entry name" value="ThiF_MoeB_HesA_family"/>
    <property type="match status" value="1"/>
</dbReference>
<dbReference type="PANTHER" id="PTHR10953:SF102">
    <property type="entry name" value="ADENYLYLTRANSFERASE AND SULFURTRANSFERASE MOCS3"/>
    <property type="match status" value="1"/>
</dbReference>
<dbReference type="InterPro" id="IPR001763">
    <property type="entry name" value="Rhodanese-like_dom"/>
</dbReference>
<feature type="non-terminal residue" evidence="2">
    <location>
        <position position="1"/>
    </location>
</feature>
<dbReference type="Pfam" id="PF00899">
    <property type="entry name" value="ThiF"/>
    <property type="match status" value="1"/>
</dbReference>
<reference evidence="2 3" key="1">
    <citation type="journal article" date="2011" name="Proc. Natl. Acad. Sci. U.S.A.">
        <title>Niche of harmful alga Aureococcus anophagefferens revealed through ecogenomics.</title>
        <authorList>
            <person name="Gobler C.J."/>
            <person name="Berry D.L."/>
            <person name="Dyhrman S.T."/>
            <person name="Wilhelm S.W."/>
            <person name="Salamov A."/>
            <person name="Lobanov A.V."/>
            <person name="Zhang Y."/>
            <person name="Collier J.L."/>
            <person name="Wurch L.L."/>
            <person name="Kustka A.B."/>
            <person name="Dill B.D."/>
            <person name="Shah M."/>
            <person name="VerBerkmoes N.C."/>
            <person name="Kuo A."/>
            <person name="Terry A."/>
            <person name="Pangilinan J."/>
            <person name="Lindquist E.A."/>
            <person name="Lucas S."/>
            <person name="Paulsen I.T."/>
            <person name="Hattenrath-Lehmann T.K."/>
            <person name="Talmage S.C."/>
            <person name="Walker E.A."/>
            <person name="Koch F."/>
            <person name="Burson A.M."/>
            <person name="Marcoval M.A."/>
            <person name="Tang Y.Z."/>
            <person name="Lecleir G.R."/>
            <person name="Coyne K.J."/>
            <person name="Berg G.M."/>
            <person name="Bertrand E.M."/>
            <person name="Saito M.A."/>
            <person name="Gladyshev V.N."/>
            <person name="Grigoriev I.V."/>
        </authorList>
    </citation>
    <scope>NUCLEOTIDE SEQUENCE [LARGE SCALE GENOMIC DNA]</scope>
    <source>
        <strain evidence="3">CCMP 1984</strain>
    </source>
</reference>
<dbReference type="SMART" id="SM00450">
    <property type="entry name" value="RHOD"/>
    <property type="match status" value="1"/>
</dbReference>
<accession>F0YKZ9</accession>
<dbReference type="InterPro" id="IPR035985">
    <property type="entry name" value="Ubiquitin-activating_enz"/>
</dbReference>
<dbReference type="KEGG" id="aaf:AURANDRAFT_32858"/>
<dbReference type="Pfam" id="PF00581">
    <property type="entry name" value="Rhodanese"/>
    <property type="match status" value="1"/>
</dbReference>